<dbReference type="GO" id="GO:0005737">
    <property type="term" value="C:cytoplasm"/>
    <property type="evidence" value="ECO:0007669"/>
    <property type="project" value="TreeGrafter"/>
</dbReference>
<evidence type="ECO:0000256" key="3">
    <source>
        <dbReference type="ARBA" id="ARBA00023315"/>
    </source>
</evidence>
<dbReference type="Gene3D" id="2.40.50.100">
    <property type="match status" value="1"/>
</dbReference>
<gene>
    <name evidence="5" type="ORF">C6B37_00805</name>
</gene>
<dbReference type="GO" id="GO:0031405">
    <property type="term" value="F:lipoic acid binding"/>
    <property type="evidence" value="ECO:0007669"/>
    <property type="project" value="TreeGrafter"/>
</dbReference>
<proteinExistence type="predicted"/>
<name>A0A2S8NV21_9MOLU</name>
<reference evidence="5 6" key="1">
    <citation type="submission" date="2018-02" db="EMBL/GenBank/DDBJ databases">
        <title>Metagenomics reveals mixed infection of spiroplasma and phytoplasma in chicory.</title>
        <authorList>
            <person name="Polano C."/>
            <person name="Moruzzi S."/>
            <person name="Ermacora P."/>
            <person name="Ferrini F."/>
            <person name="Martini M."/>
            <person name="Firrao G."/>
        </authorList>
    </citation>
    <scope>NUCLEOTIDE SEQUENCE [LARGE SCALE GENOMIC DNA]</scope>
    <source>
        <strain evidence="5 6">ChiP</strain>
    </source>
</reference>
<dbReference type="PROSITE" id="PS50968">
    <property type="entry name" value="BIOTINYL_LIPOYL"/>
    <property type="match status" value="1"/>
</dbReference>
<dbReference type="InterPro" id="IPR050743">
    <property type="entry name" value="2-oxoacid_DH_E2_comp"/>
</dbReference>
<feature type="domain" description="Lipoyl-binding" evidence="4">
    <location>
        <begin position="2"/>
        <end position="77"/>
    </location>
</feature>
<dbReference type="Pfam" id="PF00364">
    <property type="entry name" value="Biotin_lipoyl"/>
    <property type="match status" value="1"/>
</dbReference>
<organism evidence="5 6">
    <name type="scientific">Candidatus Phytoplasma phoenicium</name>
    <dbReference type="NCBI Taxonomy" id="198422"/>
    <lineage>
        <taxon>Bacteria</taxon>
        <taxon>Bacillati</taxon>
        <taxon>Mycoplasmatota</taxon>
        <taxon>Mollicutes</taxon>
        <taxon>Acholeplasmatales</taxon>
        <taxon>Acholeplasmataceae</taxon>
        <taxon>Candidatus Phytoplasma</taxon>
        <taxon>16SrIX (Pigeon pea witches'-broom group)</taxon>
    </lineage>
</organism>
<dbReference type="AlphaFoldDB" id="A0A2S8NV21"/>
<evidence type="ECO:0000313" key="6">
    <source>
        <dbReference type="Proteomes" id="UP000238672"/>
    </source>
</evidence>
<comment type="cofactor">
    <cofactor evidence="1">
        <name>(R)-lipoate</name>
        <dbReference type="ChEBI" id="CHEBI:83088"/>
    </cofactor>
</comment>
<sequence>MSQQIKFYEVVEGISEGTIISFKVKVGDTVQEGDSIVSIETDKVEVEIPSPQTGVITSILAKEGQVVQVGDLLAEIE</sequence>
<dbReference type="EMBL" id="PUUG01000012">
    <property type="protein sequence ID" value="PQP79844.1"/>
    <property type="molecule type" value="Genomic_DNA"/>
</dbReference>
<accession>A0A2S8NV21</accession>
<protein>
    <recommendedName>
        <fullName evidence="4">Lipoyl-binding domain-containing protein</fullName>
    </recommendedName>
</protein>
<comment type="caution">
    <text evidence="5">The sequence shown here is derived from an EMBL/GenBank/DDBJ whole genome shotgun (WGS) entry which is preliminary data.</text>
</comment>
<evidence type="ECO:0000256" key="2">
    <source>
        <dbReference type="ARBA" id="ARBA00022679"/>
    </source>
</evidence>
<dbReference type="InterPro" id="IPR000089">
    <property type="entry name" value="Biotin_lipoyl"/>
</dbReference>
<keyword evidence="2" id="KW-0808">Transferase</keyword>
<dbReference type="PANTHER" id="PTHR43178:SF5">
    <property type="entry name" value="LIPOAMIDE ACYLTRANSFERASE COMPONENT OF BRANCHED-CHAIN ALPHA-KETO ACID DEHYDROGENASE COMPLEX, MITOCHONDRIAL"/>
    <property type="match status" value="1"/>
</dbReference>
<dbReference type="Proteomes" id="UP000238672">
    <property type="component" value="Unassembled WGS sequence"/>
</dbReference>
<evidence type="ECO:0000256" key="1">
    <source>
        <dbReference type="ARBA" id="ARBA00001938"/>
    </source>
</evidence>
<evidence type="ECO:0000313" key="5">
    <source>
        <dbReference type="EMBL" id="PQP79844.1"/>
    </source>
</evidence>
<keyword evidence="6" id="KW-1185">Reference proteome</keyword>
<dbReference type="PANTHER" id="PTHR43178">
    <property type="entry name" value="DIHYDROLIPOAMIDE ACETYLTRANSFERASE COMPONENT OF PYRUVATE DEHYDROGENASE COMPLEX"/>
    <property type="match status" value="1"/>
</dbReference>
<dbReference type="SUPFAM" id="SSF51230">
    <property type="entry name" value="Single hybrid motif"/>
    <property type="match status" value="1"/>
</dbReference>
<dbReference type="CDD" id="cd06849">
    <property type="entry name" value="lipoyl_domain"/>
    <property type="match status" value="1"/>
</dbReference>
<keyword evidence="3" id="KW-0012">Acyltransferase</keyword>
<dbReference type="GO" id="GO:0016407">
    <property type="term" value="F:acetyltransferase activity"/>
    <property type="evidence" value="ECO:0007669"/>
    <property type="project" value="TreeGrafter"/>
</dbReference>
<evidence type="ECO:0000259" key="4">
    <source>
        <dbReference type="PROSITE" id="PS50968"/>
    </source>
</evidence>
<dbReference type="InterPro" id="IPR011053">
    <property type="entry name" value="Single_hybrid_motif"/>
</dbReference>